<dbReference type="InterPro" id="IPR015590">
    <property type="entry name" value="Aldehyde_DH_dom"/>
</dbReference>
<dbReference type="RefSeq" id="WP_182858170.1">
    <property type="nucleotide sequence ID" value="NZ_WMLF01000686.1"/>
</dbReference>
<keyword evidence="9" id="KW-1185">Reference proteome</keyword>
<dbReference type="Gene3D" id="3.40.309.10">
    <property type="entry name" value="Aldehyde Dehydrogenase, Chain A, domain 2"/>
    <property type="match status" value="1"/>
</dbReference>
<evidence type="ECO:0000256" key="1">
    <source>
        <dbReference type="ARBA" id="ARBA00009986"/>
    </source>
</evidence>
<sequence length="481" mass="51924">MPTSSLFIGGKWVTASGGATREVINPYDQSVVRSVDEGDENDARAAVSAARAAFDGDTWPSWTPRQRSDLLRRVARYLQRDRGEIARLETLDTGKTLVESGIDVDDVTAVFDYYAGQAEADSGRVVDAGDPRIRSRVVHEPVGVCALIAPWNYPLLQASWKVAPALAAGNTMIIKPSEITPLTTVKMVELIEEAGAPPGVVNLVLGAGAAVGGPLVESPEVDLVSFTGGLETGRNIMRAAAGTVKNIALELGGKNPNIVFADADFETAIDYALMAVFFHAGQVCSAGTRLIVEDSLHEPFIGELVARAERIRLGNGLDADTESGPLVSAAHRDKVESYVELGKREGATLLTGGQRPDDPALRNGFFYRPTVFDDCTRDMRIVQEETFGPIVTVERFTEEAEAVELGNHTDYGLAGAVWTADAGRAERVARRLRHGTVWINDFGPYLPQAEWGGFKRSGIGRELGLDGLAEYRQAKHIYENT</sequence>
<dbReference type="Pfam" id="PF00171">
    <property type="entry name" value="Aldedh"/>
    <property type="match status" value="1"/>
</dbReference>
<keyword evidence="3" id="KW-0520">NAD</keyword>
<dbReference type="EMBL" id="WMLF01000686">
    <property type="protein sequence ID" value="MBB1246955.1"/>
    <property type="molecule type" value="Genomic_DNA"/>
</dbReference>
<feature type="active site" evidence="5">
    <location>
        <position position="250"/>
    </location>
</feature>
<evidence type="ECO:0000256" key="6">
    <source>
        <dbReference type="RuleBase" id="RU003345"/>
    </source>
</evidence>
<dbReference type="PROSITE" id="PS00687">
    <property type="entry name" value="ALDEHYDE_DEHYDR_GLU"/>
    <property type="match status" value="1"/>
</dbReference>
<accession>A0ABR6ENN2</accession>
<dbReference type="PROSITE" id="PS00070">
    <property type="entry name" value="ALDEHYDE_DEHYDR_CYS"/>
    <property type="match status" value="1"/>
</dbReference>
<organism evidence="8 9">
    <name type="scientific">Streptomyces durbertensis</name>
    <dbReference type="NCBI Taxonomy" id="2448886"/>
    <lineage>
        <taxon>Bacteria</taxon>
        <taxon>Bacillati</taxon>
        <taxon>Actinomycetota</taxon>
        <taxon>Actinomycetes</taxon>
        <taxon>Kitasatosporales</taxon>
        <taxon>Streptomycetaceae</taxon>
        <taxon>Streptomyces</taxon>
    </lineage>
</organism>
<evidence type="ECO:0000256" key="4">
    <source>
        <dbReference type="ARBA" id="ARBA00037921"/>
    </source>
</evidence>
<dbReference type="InterPro" id="IPR029510">
    <property type="entry name" value="Ald_DH_CS_GLU"/>
</dbReference>
<comment type="caution">
    <text evidence="8">The sequence shown here is derived from an EMBL/GenBank/DDBJ whole genome shotgun (WGS) entry which is preliminary data.</text>
</comment>
<dbReference type="InterPro" id="IPR016160">
    <property type="entry name" value="Ald_DH_CS_CYS"/>
</dbReference>
<dbReference type="SUPFAM" id="SSF53720">
    <property type="entry name" value="ALDH-like"/>
    <property type="match status" value="1"/>
</dbReference>
<evidence type="ECO:0000313" key="9">
    <source>
        <dbReference type="Proteomes" id="UP000766698"/>
    </source>
</evidence>
<dbReference type="Gene3D" id="3.40.605.10">
    <property type="entry name" value="Aldehyde Dehydrogenase, Chain A, domain 1"/>
    <property type="match status" value="1"/>
</dbReference>
<proteinExistence type="inferred from homology"/>
<name>A0ABR6ENN2_9ACTN</name>
<dbReference type="InterPro" id="IPR016161">
    <property type="entry name" value="Ald_DH/histidinol_DH"/>
</dbReference>
<evidence type="ECO:0000256" key="2">
    <source>
        <dbReference type="ARBA" id="ARBA00023002"/>
    </source>
</evidence>
<evidence type="ECO:0000259" key="7">
    <source>
        <dbReference type="Pfam" id="PF00171"/>
    </source>
</evidence>
<comment type="pathway">
    <text evidence="4">Amine and polyamine biosynthesis; betaine biosynthesis via choline pathway; betaine from betaine aldehyde: step 1/1.</text>
</comment>
<evidence type="ECO:0000313" key="8">
    <source>
        <dbReference type="EMBL" id="MBB1246955.1"/>
    </source>
</evidence>
<evidence type="ECO:0000256" key="3">
    <source>
        <dbReference type="ARBA" id="ARBA00023027"/>
    </source>
</evidence>
<reference evidence="9" key="1">
    <citation type="journal article" date="2020" name="Syst. Appl. Microbiol.">
        <title>Streptomyces alkaliterrae sp. nov., isolated from an alkaline soil, and emended descriptions of Streptomyces alkaliphilus, Streptomyces calidiresistens and Streptomyces durbertensis.</title>
        <authorList>
            <person name="Swiecimska M."/>
            <person name="Golinska P."/>
            <person name="Nouioui I."/>
            <person name="Wypij M."/>
            <person name="Rai M."/>
            <person name="Sangal V."/>
            <person name="Goodfellow M."/>
        </authorList>
    </citation>
    <scope>NUCLEOTIDE SEQUENCE [LARGE SCALE GENOMIC DNA]</scope>
    <source>
        <strain evidence="9">DSM 104538</strain>
    </source>
</reference>
<feature type="domain" description="Aldehyde dehydrogenase" evidence="7">
    <location>
        <begin position="12"/>
        <end position="477"/>
    </location>
</feature>
<gene>
    <name evidence="8" type="ORF">GL263_25910</name>
</gene>
<protein>
    <submittedName>
        <fullName evidence="8">Aldehyde dehydrogenase family protein</fullName>
    </submittedName>
</protein>
<dbReference type="InterPro" id="IPR016162">
    <property type="entry name" value="Ald_DH_N"/>
</dbReference>
<dbReference type="InterPro" id="IPR016163">
    <property type="entry name" value="Ald_DH_C"/>
</dbReference>
<feature type="non-terminal residue" evidence="8">
    <location>
        <position position="481"/>
    </location>
</feature>
<comment type="similarity">
    <text evidence="1 6">Belongs to the aldehyde dehydrogenase family.</text>
</comment>
<dbReference type="PANTHER" id="PTHR43860:SF2">
    <property type="entry name" value="BETAINE ALDEHYDE DEHYDROGENASE-RELATED"/>
    <property type="match status" value="1"/>
</dbReference>
<evidence type="ECO:0000256" key="5">
    <source>
        <dbReference type="PROSITE-ProRule" id="PRU10007"/>
    </source>
</evidence>
<keyword evidence="2 6" id="KW-0560">Oxidoreductase</keyword>
<dbReference type="PANTHER" id="PTHR43860">
    <property type="entry name" value="BETAINE ALDEHYDE DEHYDROGENASE"/>
    <property type="match status" value="1"/>
</dbReference>
<dbReference type="Proteomes" id="UP000766698">
    <property type="component" value="Unassembled WGS sequence"/>
</dbReference>